<dbReference type="EMBL" id="CM056811">
    <property type="protein sequence ID" value="KAJ8637617.1"/>
    <property type="molecule type" value="Genomic_DNA"/>
</dbReference>
<organism evidence="1 2">
    <name type="scientific">Persea americana</name>
    <name type="common">Avocado</name>
    <dbReference type="NCBI Taxonomy" id="3435"/>
    <lineage>
        <taxon>Eukaryota</taxon>
        <taxon>Viridiplantae</taxon>
        <taxon>Streptophyta</taxon>
        <taxon>Embryophyta</taxon>
        <taxon>Tracheophyta</taxon>
        <taxon>Spermatophyta</taxon>
        <taxon>Magnoliopsida</taxon>
        <taxon>Magnoliidae</taxon>
        <taxon>Laurales</taxon>
        <taxon>Lauraceae</taxon>
        <taxon>Persea</taxon>
    </lineage>
</organism>
<evidence type="ECO:0000313" key="2">
    <source>
        <dbReference type="Proteomes" id="UP001234297"/>
    </source>
</evidence>
<sequence length="398" mass="47398">MSVAMMITIKGQKNKVTRYWAGKRPEWADDNAGEEDGDIRIALERAFPSRDDVDITGKDDPRLRRLAETIFDNKEEVRADHLRIRQAENVSTIQEEENRRQERLYLDEEDDEDALDDKRRRIREELHQRQQEEAAALLPEEEEEEWEYETDSEEEQLGTIAMIKPAFILKSERDTIAELERLEAEERALEEMEERRLEERKLETRQIVVEEIRKDEEIQKNNLDVEANNSDVDTDDEVNEAEVYEAWKSREIARSKRDREEIKKARNMMEEERQEWERKNPNPHPAPKRKRRFMQRYYHKGAFFQSEVDDMYQHDFSAPTGGDRMDKTKLPKVMQVNNFGRRGRTKWTLLLNEDTTDWNSLWACNELLQKKYNDRMAGMDAPIARLKGSKKLKVSPVH</sequence>
<name>A0ACC2LVT6_PERAE</name>
<gene>
    <name evidence="1" type="ORF">MRB53_011884</name>
</gene>
<accession>A0ACC2LVT6</accession>
<keyword evidence="2" id="KW-1185">Reference proteome</keyword>
<proteinExistence type="predicted"/>
<protein>
    <submittedName>
        <fullName evidence="1">Uncharacterized protein</fullName>
    </submittedName>
</protein>
<evidence type="ECO:0000313" key="1">
    <source>
        <dbReference type="EMBL" id="KAJ8637617.1"/>
    </source>
</evidence>
<comment type="caution">
    <text evidence="1">The sequence shown here is derived from an EMBL/GenBank/DDBJ whole genome shotgun (WGS) entry which is preliminary data.</text>
</comment>
<dbReference type="Proteomes" id="UP001234297">
    <property type="component" value="Chromosome 3"/>
</dbReference>
<reference evidence="1 2" key="1">
    <citation type="journal article" date="2022" name="Hortic Res">
        <title>A haplotype resolved chromosomal level avocado genome allows analysis of novel avocado genes.</title>
        <authorList>
            <person name="Nath O."/>
            <person name="Fletcher S.J."/>
            <person name="Hayward A."/>
            <person name="Shaw L.M."/>
            <person name="Masouleh A.K."/>
            <person name="Furtado A."/>
            <person name="Henry R.J."/>
            <person name="Mitter N."/>
        </authorList>
    </citation>
    <scope>NUCLEOTIDE SEQUENCE [LARGE SCALE GENOMIC DNA]</scope>
    <source>
        <strain evidence="2">cv. Hass</strain>
    </source>
</reference>